<comment type="similarity">
    <text evidence="5 20">Belongs to the TAM41 family.</text>
</comment>
<evidence type="ECO:0000256" key="5">
    <source>
        <dbReference type="ARBA" id="ARBA00005458"/>
    </source>
</evidence>
<keyword evidence="17 20" id="KW-1208">Phospholipid metabolism</keyword>
<evidence type="ECO:0000256" key="13">
    <source>
        <dbReference type="ARBA" id="ARBA00023098"/>
    </source>
</evidence>
<evidence type="ECO:0000313" key="21">
    <source>
        <dbReference type="EMBL" id="CAI6347396.1"/>
    </source>
</evidence>
<keyword evidence="11 20" id="KW-0999">Mitochondrion inner membrane</keyword>
<dbReference type="GO" id="GO:0016024">
    <property type="term" value="P:CDP-diacylglycerol biosynthetic process"/>
    <property type="evidence" value="ECO:0007669"/>
    <property type="project" value="UniProtKB-UniRule"/>
</dbReference>
<dbReference type="PANTHER" id="PTHR13619:SF0">
    <property type="entry name" value="PHOSPHATIDATE CYTIDYLYLTRANSFERASE, MITOCHONDRIAL"/>
    <property type="match status" value="1"/>
</dbReference>
<comment type="pathway">
    <text evidence="4">Lipid metabolism.</text>
</comment>
<name>A0AAV0VXC9_9HEMI</name>
<keyword evidence="15 20" id="KW-0472">Membrane</keyword>
<evidence type="ECO:0000256" key="1">
    <source>
        <dbReference type="ARBA" id="ARBA00001946"/>
    </source>
</evidence>
<gene>
    <name evidence="21" type="ORF">MEUPH1_LOCUS4190</name>
</gene>
<evidence type="ECO:0000256" key="15">
    <source>
        <dbReference type="ARBA" id="ARBA00023136"/>
    </source>
</evidence>
<evidence type="ECO:0000256" key="8">
    <source>
        <dbReference type="ARBA" id="ARBA00022516"/>
    </source>
</evidence>
<reference evidence="21 22" key="1">
    <citation type="submission" date="2023-01" db="EMBL/GenBank/DDBJ databases">
        <authorList>
            <person name="Whitehead M."/>
        </authorList>
    </citation>
    <scope>NUCLEOTIDE SEQUENCE [LARGE SCALE GENOMIC DNA]</scope>
</reference>
<dbReference type="Pfam" id="PF09139">
    <property type="entry name" value="Tam41_Mmp37"/>
    <property type="match status" value="1"/>
</dbReference>
<dbReference type="EC" id="2.7.7.41" evidence="6 20"/>
<evidence type="ECO:0000256" key="12">
    <source>
        <dbReference type="ARBA" id="ARBA00022842"/>
    </source>
</evidence>
<dbReference type="GO" id="GO:0004605">
    <property type="term" value="F:phosphatidate cytidylyltransferase activity"/>
    <property type="evidence" value="ECO:0007669"/>
    <property type="project" value="UniProtKB-UniRule"/>
</dbReference>
<evidence type="ECO:0000256" key="7">
    <source>
        <dbReference type="ARBA" id="ARBA00018337"/>
    </source>
</evidence>
<dbReference type="Proteomes" id="UP001160148">
    <property type="component" value="Unassembled WGS sequence"/>
</dbReference>
<dbReference type="GO" id="GO:0005743">
    <property type="term" value="C:mitochondrial inner membrane"/>
    <property type="evidence" value="ECO:0007669"/>
    <property type="project" value="UniProtKB-SubCell"/>
</dbReference>
<evidence type="ECO:0000256" key="10">
    <source>
        <dbReference type="ARBA" id="ARBA00022695"/>
    </source>
</evidence>
<comment type="cofactor">
    <cofactor evidence="1 20">
        <name>Mg(2+)</name>
        <dbReference type="ChEBI" id="CHEBI:18420"/>
    </cofactor>
</comment>
<evidence type="ECO:0000256" key="18">
    <source>
        <dbReference type="ARBA" id="ARBA00029893"/>
    </source>
</evidence>
<dbReference type="InterPro" id="IPR015222">
    <property type="entry name" value="Tam41"/>
</dbReference>
<keyword evidence="22" id="KW-1185">Reference proteome</keyword>
<accession>A0AAV0VXC9</accession>
<comment type="catalytic activity">
    <reaction evidence="20">
        <text>a 1,2-diacyl-sn-glycero-3-phosphate + CTP + H(+) = a CDP-1,2-diacyl-sn-glycerol + diphosphate</text>
        <dbReference type="Rhea" id="RHEA:16229"/>
        <dbReference type="ChEBI" id="CHEBI:15378"/>
        <dbReference type="ChEBI" id="CHEBI:33019"/>
        <dbReference type="ChEBI" id="CHEBI:37563"/>
        <dbReference type="ChEBI" id="CHEBI:58332"/>
        <dbReference type="ChEBI" id="CHEBI:58608"/>
        <dbReference type="EC" id="2.7.7.41"/>
    </reaction>
</comment>
<keyword evidence="10 20" id="KW-0548">Nucleotidyltransferase</keyword>
<comment type="pathway">
    <text evidence="3 20">Phospholipid metabolism; CDP-diacylglycerol biosynthesis; CDP-diacylglycerol from sn-glycerol 3-phosphate: step 3/3.</text>
</comment>
<evidence type="ECO:0000256" key="14">
    <source>
        <dbReference type="ARBA" id="ARBA00023128"/>
    </source>
</evidence>
<dbReference type="PANTHER" id="PTHR13619">
    <property type="entry name" value="PHOSPHATIDATE CYTIDYLYLTRANSFERASE, MITOCHONDRIAL"/>
    <property type="match status" value="1"/>
</dbReference>
<evidence type="ECO:0000256" key="4">
    <source>
        <dbReference type="ARBA" id="ARBA00005189"/>
    </source>
</evidence>
<evidence type="ECO:0000256" key="20">
    <source>
        <dbReference type="PIRNR" id="PIRNR028840"/>
    </source>
</evidence>
<dbReference type="AlphaFoldDB" id="A0AAV0VXC9"/>
<sequence>MFVDLNRIITKFPTKHLVYCFAYGSGVFQQAGRTDRAMVDLIFVVNNTHDFHRENLTINPDHYSSIRYLGASVLSSVQTSFGANVYFNTHITVDNLMFKYGIIDVKDFRQDLQSWYTLYIAGRLHKPVLMLRDEGLSDLVMHNLRSAVHAALLQLPEQFSEIDLYTAIAGLSYRGDFRMIIGEDKNKVANIVQPQIEKFRTLYTPVFKSMGDRLSINSFVEQDKSLESKLYHLQRLPQNLKNILFRSYKNKLMNNDRILEDLAKQDDVSKIVRNGICRIVFYSSLMQSIKGIPTAGLLKSVVYSYSKLNKMVKSMFL</sequence>
<evidence type="ECO:0000256" key="11">
    <source>
        <dbReference type="ARBA" id="ARBA00022792"/>
    </source>
</evidence>
<dbReference type="PIRSF" id="PIRSF028840">
    <property type="entry name" value="Mmp37"/>
    <property type="match status" value="1"/>
</dbReference>
<evidence type="ECO:0000256" key="6">
    <source>
        <dbReference type="ARBA" id="ARBA00012487"/>
    </source>
</evidence>
<dbReference type="EMBL" id="CARXXK010000001">
    <property type="protein sequence ID" value="CAI6347396.1"/>
    <property type="molecule type" value="Genomic_DNA"/>
</dbReference>
<dbReference type="GO" id="GO:0032049">
    <property type="term" value="P:cardiolipin biosynthetic process"/>
    <property type="evidence" value="ECO:0007669"/>
    <property type="project" value="UniProtKB-UniRule"/>
</dbReference>
<keyword evidence="8 20" id="KW-0444">Lipid biosynthesis</keyword>
<evidence type="ECO:0000313" key="22">
    <source>
        <dbReference type="Proteomes" id="UP001160148"/>
    </source>
</evidence>
<comment type="function">
    <text evidence="20">Catalyzes the conversion of phosphatidic acid (PA) to CDP-diacylglycerol (CDP-DAG), an essential intermediate in the synthesis of phosphatidylglycerol, cardiolipin and phosphatidylinositol.</text>
</comment>
<keyword evidence="14 20" id="KW-0496">Mitochondrion</keyword>
<organism evidence="21 22">
    <name type="scientific">Macrosiphum euphorbiae</name>
    <name type="common">potato aphid</name>
    <dbReference type="NCBI Taxonomy" id="13131"/>
    <lineage>
        <taxon>Eukaryota</taxon>
        <taxon>Metazoa</taxon>
        <taxon>Ecdysozoa</taxon>
        <taxon>Arthropoda</taxon>
        <taxon>Hexapoda</taxon>
        <taxon>Insecta</taxon>
        <taxon>Pterygota</taxon>
        <taxon>Neoptera</taxon>
        <taxon>Paraneoptera</taxon>
        <taxon>Hemiptera</taxon>
        <taxon>Sternorrhyncha</taxon>
        <taxon>Aphidomorpha</taxon>
        <taxon>Aphidoidea</taxon>
        <taxon>Aphididae</taxon>
        <taxon>Macrosiphini</taxon>
        <taxon>Macrosiphum</taxon>
    </lineage>
</organism>
<evidence type="ECO:0000256" key="19">
    <source>
        <dbReference type="ARBA" id="ARBA00031502"/>
    </source>
</evidence>
<evidence type="ECO:0000256" key="3">
    <source>
        <dbReference type="ARBA" id="ARBA00005119"/>
    </source>
</evidence>
<keyword evidence="12 20" id="KW-0460">Magnesium</keyword>
<evidence type="ECO:0000256" key="17">
    <source>
        <dbReference type="ARBA" id="ARBA00023264"/>
    </source>
</evidence>
<evidence type="ECO:0000256" key="9">
    <source>
        <dbReference type="ARBA" id="ARBA00022679"/>
    </source>
</evidence>
<comment type="caution">
    <text evidence="21">The sequence shown here is derived from an EMBL/GenBank/DDBJ whole genome shotgun (WGS) entry which is preliminary data.</text>
</comment>
<keyword evidence="16 20" id="KW-0594">Phospholipid biosynthesis</keyword>
<proteinExistence type="inferred from homology"/>
<evidence type="ECO:0000256" key="16">
    <source>
        <dbReference type="ARBA" id="ARBA00023209"/>
    </source>
</evidence>
<comment type="subcellular location">
    <subcellularLocation>
        <location evidence="2 20">Mitochondrion inner membrane</location>
        <topology evidence="2 20">Peripheral membrane protein</topology>
        <orientation evidence="2 20">Matrix side</orientation>
    </subcellularLocation>
</comment>
<keyword evidence="9 20" id="KW-0808">Transferase</keyword>
<protein>
    <recommendedName>
        <fullName evidence="7 20">Phosphatidate cytidylyltransferase, mitochondrial</fullName>
        <ecNumber evidence="6 20">2.7.7.41</ecNumber>
    </recommendedName>
    <alternativeName>
        <fullName evidence="18 20">CDP-diacylglycerol synthase</fullName>
    </alternativeName>
    <alternativeName>
        <fullName evidence="19 20">Mitochondrial translocator assembly and maintenance protein 41 homolog</fullName>
    </alternativeName>
</protein>
<evidence type="ECO:0000256" key="2">
    <source>
        <dbReference type="ARBA" id="ARBA00004443"/>
    </source>
</evidence>
<keyword evidence="13 20" id="KW-0443">Lipid metabolism</keyword>